<evidence type="ECO:0000259" key="2">
    <source>
        <dbReference type="SMART" id="SM00507"/>
    </source>
</evidence>
<evidence type="ECO:0000313" key="4">
    <source>
        <dbReference type="Proteomes" id="UP000198867"/>
    </source>
</evidence>
<dbReference type="CDD" id="cd00085">
    <property type="entry name" value="HNHc"/>
    <property type="match status" value="1"/>
</dbReference>
<dbReference type="STRING" id="995034.SAMN05216219_1534"/>
<gene>
    <name evidence="3" type="ORF">SAMN05216219_1534</name>
</gene>
<dbReference type="Pfam" id="PF02720">
    <property type="entry name" value="DUF222"/>
    <property type="match status" value="2"/>
</dbReference>
<dbReference type="Gene3D" id="1.10.30.50">
    <property type="match status" value="1"/>
</dbReference>
<name>A0A1I5AKN1_9MICO</name>
<feature type="non-terminal residue" evidence="3">
    <location>
        <position position="1"/>
    </location>
</feature>
<protein>
    <recommendedName>
        <fullName evidence="2">HNH nuclease domain-containing protein</fullName>
    </recommendedName>
</protein>
<dbReference type="SMART" id="SM00507">
    <property type="entry name" value="HNHc"/>
    <property type="match status" value="1"/>
</dbReference>
<sequence>AALADGCSNIVGEIADLQRAEARRQAWMVELIDEARRASEASLHGVRVLGSTLSEARRQEMARRSLVAELACALLMPETTVIGMLTDAEALIHRLPATMTALRAGEITYKHAKVLVDQTATLSPEAALLLEEQAVPFGRSLTVSKFRAKTRLLREHLDPDSVAARVAKSAQDRRLDFQPADDGMAWLSLYTTAPEATSIYTAVRDHALAVRTPADPRTLTQLSADVFTDAVSAALCGELPAGDGGPGDGGDQLESPGDLSDDGQKQLFDAQKRNSTAQKRRSGFGSGAAFRRIRPTVTVTIPAMTLLGRSEEPGTLEGYGPIDADTARELAGQSNVWYRMLTDPTAGVPVALDRTKYKPTKKMKQYLRCRDGTCRFPGCNRTARHCDLDHTNDHAHGGPTECDNLAHLCRKHHRLKHQTTWQVQQRGNGVLEWTSPGGRTYTTQPETYSSPHLQAPDEPESAPPPPAEAETGLDDAAPF</sequence>
<keyword evidence="4" id="KW-1185">Reference proteome</keyword>
<feature type="region of interest" description="Disordered" evidence="1">
    <location>
        <begin position="238"/>
        <end position="264"/>
    </location>
</feature>
<feature type="domain" description="HNH nuclease" evidence="2">
    <location>
        <begin position="362"/>
        <end position="414"/>
    </location>
</feature>
<organism evidence="3 4">
    <name type="scientific">Mycetocola miduiensis</name>
    <dbReference type="NCBI Taxonomy" id="995034"/>
    <lineage>
        <taxon>Bacteria</taxon>
        <taxon>Bacillati</taxon>
        <taxon>Actinomycetota</taxon>
        <taxon>Actinomycetes</taxon>
        <taxon>Micrococcales</taxon>
        <taxon>Microbacteriaceae</taxon>
        <taxon>Mycetocola</taxon>
    </lineage>
</organism>
<reference evidence="4" key="1">
    <citation type="submission" date="2016-10" db="EMBL/GenBank/DDBJ databases">
        <authorList>
            <person name="Varghese N."/>
            <person name="Submissions S."/>
        </authorList>
    </citation>
    <scope>NUCLEOTIDE SEQUENCE [LARGE SCALE GENOMIC DNA]</scope>
    <source>
        <strain evidence="4">CGMCC 1.11101</strain>
    </source>
</reference>
<dbReference type="RefSeq" id="WP_143095031.1">
    <property type="nucleotide sequence ID" value="NZ_FOVM01000003.1"/>
</dbReference>
<accession>A0A1I5AKN1</accession>
<dbReference type="OrthoDB" id="3261064at2"/>
<feature type="compositionally biased region" description="Polar residues" evidence="1">
    <location>
        <begin position="440"/>
        <end position="452"/>
    </location>
</feature>
<dbReference type="EMBL" id="FOVM01000003">
    <property type="protein sequence ID" value="SFN62997.1"/>
    <property type="molecule type" value="Genomic_DNA"/>
</dbReference>
<evidence type="ECO:0000256" key="1">
    <source>
        <dbReference type="SAM" id="MobiDB-lite"/>
    </source>
</evidence>
<dbReference type="AlphaFoldDB" id="A0A1I5AKN1"/>
<dbReference type="Proteomes" id="UP000198867">
    <property type="component" value="Unassembled WGS sequence"/>
</dbReference>
<proteinExistence type="predicted"/>
<evidence type="ECO:0000313" key="3">
    <source>
        <dbReference type="EMBL" id="SFN62997.1"/>
    </source>
</evidence>
<dbReference type="InterPro" id="IPR003615">
    <property type="entry name" value="HNH_nuc"/>
</dbReference>
<dbReference type="InterPro" id="IPR003870">
    <property type="entry name" value="DUF222"/>
</dbReference>
<feature type="region of interest" description="Disordered" evidence="1">
    <location>
        <begin position="430"/>
        <end position="479"/>
    </location>
</feature>